<feature type="transmembrane region" description="Helical" evidence="8">
    <location>
        <begin position="856"/>
        <end position="884"/>
    </location>
</feature>
<evidence type="ECO:0000256" key="6">
    <source>
        <dbReference type="ARBA" id="ARBA00022989"/>
    </source>
</evidence>
<name>A0A5N6T9B6_ASPPS</name>
<feature type="domain" description="ABC transporter" evidence="9">
    <location>
        <begin position="1045"/>
        <end position="1319"/>
    </location>
</feature>
<dbReference type="GO" id="GO:0005524">
    <property type="term" value="F:ATP binding"/>
    <property type="evidence" value="ECO:0007669"/>
    <property type="project" value="UniProtKB-KW"/>
</dbReference>
<dbReference type="CDD" id="cd18579">
    <property type="entry name" value="ABC_6TM_ABCC_D1"/>
    <property type="match status" value="1"/>
</dbReference>
<evidence type="ECO:0000256" key="2">
    <source>
        <dbReference type="ARBA" id="ARBA00022448"/>
    </source>
</evidence>
<keyword evidence="5" id="KW-0067">ATP-binding</keyword>
<dbReference type="CDD" id="cd18580">
    <property type="entry name" value="ABC_6TM_ABCC_D2"/>
    <property type="match status" value="1"/>
</dbReference>
<evidence type="ECO:0000313" key="12">
    <source>
        <dbReference type="Proteomes" id="UP000325672"/>
    </source>
</evidence>
<dbReference type="SMART" id="SM00382">
    <property type="entry name" value="AAA"/>
    <property type="match status" value="2"/>
</dbReference>
<evidence type="ECO:0000256" key="7">
    <source>
        <dbReference type="ARBA" id="ARBA00023136"/>
    </source>
</evidence>
<dbReference type="GeneID" id="43642774"/>
<feature type="transmembrane region" description="Helical" evidence="8">
    <location>
        <begin position="766"/>
        <end position="784"/>
    </location>
</feature>
<feature type="domain" description="ABC transmembrane type-1" evidence="10">
    <location>
        <begin position="183"/>
        <end position="412"/>
    </location>
</feature>
<feature type="transmembrane region" description="Helical" evidence="8">
    <location>
        <begin position="119"/>
        <end position="139"/>
    </location>
</feature>
<dbReference type="PROSITE" id="PS50929">
    <property type="entry name" value="ABC_TM1F"/>
    <property type="match status" value="2"/>
</dbReference>
<dbReference type="FunFam" id="1.20.1560.10:FF:000066">
    <property type="entry name" value="ABC multidrug transporter (Eurofung)"/>
    <property type="match status" value="1"/>
</dbReference>
<dbReference type="InterPro" id="IPR044726">
    <property type="entry name" value="ABCC_6TM_D2"/>
</dbReference>
<dbReference type="PROSITE" id="PS50893">
    <property type="entry name" value="ABC_TRANSPORTER_2"/>
    <property type="match status" value="2"/>
</dbReference>
<keyword evidence="3 8" id="KW-0812">Transmembrane</keyword>
<gene>
    <name evidence="11" type="ORF">BDV38DRAFT_277775</name>
</gene>
<feature type="transmembrane region" description="Helical" evidence="8">
    <location>
        <begin position="722"/>
        <end position="746"/>
    </location>
</feature>
<keyword evidence="6 8" id="KW-1133">Transmembrane helix</keyword>
<dbReference type="Proteomes" id="UP000325672">
    <property type="component" value="Unassembled WGS sequence"/>
</dbReference>
<keyword evidence="12" id="KW-1185">Reference proteome</keyword>
<evidence type="ECO:0000313" key="11">
    <source>
        <dbReference type="EMBL" id="KAE8142964.1"/>
    </source>
</evidence>
<dbReference type="InterPro" id="IPR017871">
    <property type="entry name" value="ABC_transporter-like_CS"/>
</dbReference>
<evidence type="ECO:0000256" key="8">
    <source>
        <dbReference type="SAM" id="Phobius"/>
    </source>
</evidence>
<evidence type="ECO:0000256" key="1">
    <source>
        <dbReference type="ARBA" id="ARBA00004141"/>
    </source>
</evidence>
<dbReference type="EMBL" id="ML743553">
    <property type="protein sequence ID" value="KAE8142964.1"/>
    <property type="molecule type" value="Genomic_DNA"/>
</dbReference>
<feature type="transmembrane region" description="Helical" evidence="8">
    <location>
        <begin position="348"/>
        <end position="370"/>
    </location>
</feature>
<reference evidence="11 12" key="1">
    <citation type="submission" date="2019-04" db="EMBL/GenBank/DDBJ databases">
        <title>Friends and foes A comparative genomics study of 23 Aspergillus species from section Flavi.</title>
        <authorList>
            <consortium name="DOE Joint Genome Institute"/>
            <person name="Kjaerbolling I."/>
            <person name="Vesth T."/>
            <person name="Frisvad J.C."/>
            <person name="Nybo J.L."/>
            <person name="Theobald S."/>
            <person name="Kildgaard S."/>
            <person name="Isbrandt T."/>
            <person name="Kuo A."/>
            <person name="Sato A."/>
            <person name="Lyhne E.K."/>
            <person name="Kogle M.E."/>
            <person name="Wiebenga A."/>
            <person name="Kun R.S."/>
            <person name="Lubbers R.J."/>
            <person name="Makela M.R."/>
            <person name="Barry K."/>
            <person name="Chovatia M."/>
            <person name="Clum A."/>
            <person name="Daum C."/>
            <person name="Haridas S."/>
            <person name="He G."/>
            <person name="LaButti K."/>
            <person name="Lipzen A."/>
            <person name="Mondo S."/>
            <person name="Riley R."/>
            <person name="Salamov A."/>
            <person name="Simmons B.A."/>
            <person name="Magnuson J.K."/>
            <person name="Henrissat B."/>
            <person name="Mortensen U.H."/>
            <person name="Larsen T.O."/>
            <person name="Devries R.P."/>
            <person name="Grigoriev I.V."/>
            <person name="Machida M."/>
            <person name="Baker S.E."/>
            <person name="Andersen M.R."/>
        </authorList>
    </citation>
    <scope>NUCLEOTIDE SEQUENCE [LARGE SCALE GENOMIC DNA]</scope>
    <source>
        <strain evidence="11 12">CBS 117625</strain>
    </source>
</reference>
<dbReference type="InterPro" id="IPR027417">
    <property type="entry name" value="P-loop_NTPase"/>
</dbReference>
<dbReference type="SUPFAM" id="SSF90123">
    <property type="entry name" value="ABC transporter transmembrane region"/>
    <property type="match status" value="2"/>
</dbReference>
<organism evidence="11 12">
    <name type="scientific">Aspergillus pseudotamarii</name>
    <dbReference type="NCBI Taxonomy" id="132259"/>
    <lineage>
        <taxon>Eukaryota</taxon>
        <taxon>Fungi</taxon>
        <taxon>Dikarya</taxon>
        <taxon>Ascomycota</taxon>
        <taxon>Pezizomycotina</taxon>
        <taxon>Eurotiomycetes</taxon>
        <taxon>Eurotiomycetidae</taxon>
        <taxon>Eurotiales</taxon>
        <taxon>Aspergillaceae</taxon>
        <taxon>Aspergillus</taxon>
        <taxon>Aspergillus subgen. Circumdati</taxon>
    </lineage>
</organism>
<sequence length="1327" mass="147406">MSFQYQLPISLVAWLALLKTALISLGSWNKEPFLMPHSRELSPEELAGPFGKICFTWIYPILRKGYTRILKPLDIPDLERRLSLEHLRTGILRAWDQRRKPETTFTLPVTLLRFTRGPFILAIIPRLFLILFRYCQPVLINATVRFVKNQSENQNDPNYGYWLIVMAGTIYFGLAGSIDILDISTAVYHHQLNRLQIMFRGTLIALLHHRALHVGSRHHDNGGPITLMSVDVEALSTLGDMLHETWAYCLEVIIGTTLLAGLTGWLCLVPLVGVCCSSGMSAYVACHLQPRQRNWNAATQKRMAVTTSLLQSVKSMKMLGISESVKTLLFGLRAKEIQASIRLRWVMFAYNASANALGMFTPVITLVFYVLFTRSKSDGVLPAETAFTSIALLAMVTHPANMVMTIVPRIIASLANSERITNYLIRGTNEDRRLDIREAQVGSDITETEERVAIFLADVTIQYPQTSKPTLKQLNFKITSGSIIMCAGPVGSGKTTLARALLGEMSPSSGAIYTSSKRIGVCAQEPWLPSGSIKEVICGGLRIDKTWYEQVLLASDLVKDLGALPDGDGTEIKYPGLNLSGGQRQRVALARVLYARCEIVILDDIFRALDGKTEEAIVHNLLGPDGIFRKHGTTAIVITNSAQYFPLVDHILVLSDAKVQLQGSWDELQHDTQQISKFMPDEPEYRDILQEAEGRVGGNTQECSRVDAAQDLIRQSGDLQLYAYYLNAMGVWNGLFMLICTASYSFFITFSQYWLKWWAEAGEEKAAYYMGGYLILALVAWISTNGTMWSTSMRISPKSGAALHSRLLDSIVGAPLSYFSDNNIGVILTRFAEDIQLVDRQLPNAFQVLGTQVFKLLVQAAILFVVNPTMAVTLPICLAVVYFVQRVYLRTSRQLRFLEIESKSALYSNFVEMVDGLGTIRALRWQQKYTSDIVGMIDSSQKPTYLLFCLQRWLNLVLDLLIAVVALGLVALAVTSQGTERATAVGLSLNMIILANSTLLRLVEAWTSLEVSLGAIARLRSVVTETPQEENTGEQNLSPPVNWPVSGGIVVRDLEASPPKLALENISLKVNAGQKLFICGRTGSGKSTLLLAFLRLLDLPHGSVTIDNITTSKISKTYLRRHCFITVPQDPFILAAATLRFNLDPDECLPDATLIEVLKKTRLWEHFCHFSKFNHQRPSAAEPLLDLPMSSLPPLSAGQQQLLSLSRALAHRRASTDSRYSDLQTQVAVAERRPILLLDEATSALDPGTEAVMQDIIEDEFTQKGYTVIIVAHRLSGMVKYFRDDIDAVTWMSEGRTEIVVHTQAAAGLVQEDRQGRGPKICTTGLP</sequence>
<evidence type="ECO:0000256" key="5">
    <source>
        <dbReference type="ARBA" id="ARBA00022840"/>
    </source>
</evidence>
<dbReference type="InterPro" id="IPR003439">
    <property type="entry name" value="ABC_transporter-like_ATP-bd"/>
</dbReference>
<dbReference type="OrthoDB" id="4139357at2759"/>
<accession>A0A5N6T9B6</accession>
<dbReference type="Pfam" id="PF00005">
    <property type="entry name" value="ABC_tran"/>
    <property type="match status" value="2"/>
</dbReference>
<feature type="transmembrane region" description="Helical" evidence="8">
    <location>
        <begin position="159"/>
        <end position="181"/>
    </location>
</feature>
<dbReference type="InterPro" id="IPR036640">
    <property type="entry name" value="ABC1_TM_sf"/>
</dbReference>
<keyword evidence="11" id="KW-0378">Hydrolase</keyword>
<dbReference type="SUPFAM" id="SSF52540">
    <property type="entry name" value="P-loop containing nucleoside triphosphate hydrolases"/>
    <property type="match status" value="2"/>
</dbReference>
<dbReference type="PROSITE" id="PS00211">
    <property type="entry name" value="ABC_TRANSPORTER_1"/>
    <property type="match status" value="2"/>
</dbReference>
<dbReference type="PANTHER" id="PTHR24223">
    <property type="entry name" value="ATP-BINDING CASSETTE SUB-FAMILY C"/>
    <property type="match status" value="1"/>
</dbReference>
<dbReference type="GO" id="GO:0140359">
    <property type="term" value="F:ABC-type transporter activity"/>
    <property type="evidence" value="ECO:0007669"/>
    <property type="project" value="InterPro"/>
</dbReference>
<evidence type="ECO:0000256" key="3">
    <source>
        <dbReference type="ARBA" id="ARBA00022692"/>
    </source>
</evidence>
<dbReference type="InterPro" id="IPR050173">
    <property type="entry name" value="ABC_transporter_C-like"/>
</dbReference>
<dbReference type="InterPro" id="IPR011527">
    <property type="entry name" value="ABC1_TM_dom"/>
</dbReference>
<feature type="transmembrane region" description="Helical" evidence="8">
    <location>
        <begin position="953"/>
        <end position="975"/>
    </location>
</feature>
<comment type="subcellular location">
    <subcellularLocation>
        <location evidence="1">Membrane</location>
        <topology evidence="1">Multi-pass membrane protein</topology>
    </subcellularLocation>
</comment>
<feature type="domain" description="ABC transmembrane type-1" evidence="10">
    <location>
        <begin position="735"/>
        <end position="1018"/>
    </location>
</feature>
<dbReference type="RefSeq" id="XP_031919027.1">
    <property type="nucleotide sequence ID" value="XM_032058564.1"/>
</dbReference>
<dbReference type="InterPro" id="IPR003593">
    <property type="entry name" value="AAA+_ATPase"/>
</dbReference>
<dbReference type="Gene3D" id="3.40.50.300">
    <property type="entry name" value="P-loop containing nucleotide triphosphate hydrolases"/>
    <property type="match status" value="2"/>
</dbReference>
<dbReference type="GO" id="GO:0016887">
    <property type="term" value="F:ATP hydrolysis activity"/>
    <property type="evidence" value="ECO:0007669"/>
    <property type="project" value="InterPro"/>
</dbReference>
<dbReference type="Gene3D" id="1.20.1560.10">
    <property type="entry name" value="ABC transporter type 1, transmembrane domain"/>
    <property type="match status" value="2"/>
</dbReference>
<dbReference type="Pfam" id="PF00664">
    <property type="entry name" value="ABC_membrane"/>
    <property type="match status" value="2"/>
</dbReference>
<evidence type="ECO:0000259" key="10">
    <source>
        <dbReference type="PROSITE" id="PS50929"/>
    </source>
</evidence>
<proteinExistence type="predicted"/>
<keyword evidence="2" id="KW-0813">Transport</keyword>
<feature type="transmembrane region" description="Helical" evidence="8">
    <location>
        <begin position="390"/>
        <end position="411"/>
    </location>
</feature>
<feature type="domain" description="ABC transporter" evidence="9">
    <location>
        <begin position="454"/>
        <end position="681"/>
    </location>
</feature>
<evidence type="ECO:0000256" key="4">
    <source>
        <dbReference type="ARBA" id="ARBA00022741"/>
    </source>
</evidence>
<dbReference type="InterPro" id="IPR044746">
    <property type="entry name" value="ABCC_6TM_D1"/>
</dbReference>
<protein>
    <submittedName>
        <fullName evidence="11">P-loop containing nucleoside triphosphate hydrolase protein</fullName>
    </submittedName>
</protein>
<keyword evidence="7 8" id="KW-0472">Membrane</keyword>
<evidence type="ECO:0000259" key="9">
    <source>
        <dbReference type="PROSITE" id="PS50893"/>
    </source>
</evidence>
<dbReference type="PANTHER" id="PTHR24223:SF345">
    <property type="entry name" value="ABC MULTIDRUG TRANSPORTER (EUROFUNG)"/>
    <property type="match status" value="1"/>
</dbReference>
<dbReference type="GO" id="GO:0016020">
    <property type="term" value="C:membrane"/>
    <property type="evidence" value="ECO:0007669"/>
    <property type="project" value="UniProtKB-SubCell"/>
</dbReference>
<keyword evidence="4" id="KW-0547">Nucleotide-binding</keyword>